<proteinExistence type="predicted"/>
<evidence type="ECO:0000313" key="6">
    <source>
        <dbReference type="EMBL" id="TWU51124.1"/>
    </source>
</evidence>
<keyword evidence="7" id="KW-1185">Reference proteome</keyword>
<dbReference type="InterPro" id="IPR011761">
    <property type="entry name" value="ATP-grasp"/>
</dbReference>
<dbReference type="Gene3D" id="3.30.470.20">
    <property type="entry name" value="ATP-grasp fold, B domain"/>
    <property type="match status" value="1"/>
</dbReference>
<dbReference type="GO" id="GO:0018169">
    <property type="term" value="F:ribosomal S6-glutamic acid ligase activity"/>
    <property type="evidence" value="ECO:0007669"/>
    <property type="project" value="TreeGrafter"/>
</dbReference>
<dbReference type="Gene3D" id="3.30.1490.20">
    <property type="entry name" value="ATP-grasp fold, A domain"/>
    <property type="match status" value="1"/>
</dbReference>
<dbReference type="InterPro" id="IPR013651">
    <property type="entry name" value="ATP-grasp_RimK-type"/>
</dbReference>
<comment type="caution">
    <text evidence="6">The sequence shown here is derived from an EMBL/GenBank/DDBJ whole genome shotgun (WGS) entry which is preliminary data.</text>
</comment>
<dbReference type="PANTHER" id="PTHR21621:SF0">
    <property type="entry name" value="BETA-CITRYLGLUTAMATE SYNTHASE B-RELATED"/>
    <property type="match status" value="1"/>
</dbReference>
<dbReference type="AlphaFoldDB" id="A0A5C6ERZ4"/>
<dbReference type="EMBL" id="SJPX01000003">
    <property type="protein sequence ID" value="TWU51124.1"/>
    <property type="molecule type" value="Genomic_DNA"/>
</dbReference>
<protein>
    <submittedName>
        <fullName evidence="6">Ribosomal protein S6 modification protein</fullName>
    </submittedName>
</protein>
<dbReference type="Proteomes" id="UP000317977">
    <property type="component" value="Unassembled WGS sequence"/>
</dbReference>
<dbReference type="GO" id="GO:0005524">
    <property type="term" value="F:ATP binding"/>
    <property type="evidence" value="ECO:0007669"/>
    <property type="project" value="UniProtKB-UniRule"/>
</dbReference>
<accession>A0A5C6ERZ4</accession>
<dbReference type="GO" id="GO:0009432">
    <property type="term" value="P:SOS response"/>
    <property type="evidence" value="ECO:0007669"/>
    <property type="project" value="TreeGrafter"/>
</dbReference>
<dbReference type="Gene3D" id="3.40.50.20">
    <property type="match status" value="1"/>
</dbReference>
<organism evidence="6 7">
    <name type="scientific">Rubripirellula reticaptiva</name>
    <dbReference type="NCBI Taxonomy" id="2528013"/>
    <lineage>
        <taxon>Bacteria</taxon>
        <taxon>Pseudomonadati</taxon>
        <taxon>Planctomycetota</taxon>
        <taxon>Planctomycetia</taxon>
        <taxon>Pirellulales</taxon>
        <taxon>Pirellulaceae</taxon>
        <taxon>Rubripirellula</taxon>
    </lineage>
</organism>
<name>A0A5C6ERZ4_9BACT</name>
<evidence type="ECO:0000256" key="2">
    <source>
        <dbReference type="ARBA" id="ARBA00022741"/>
    </source>
</evidence>
<reference evidence="6 7" key="1">
    <citation type="submission" date="2019-02" db="EMBL/GenBank/DDBJ databases">
        <title>Deep-cultivation of Planctomycetes and their phenomic and genomic characterization uncovers novel biology.</title>
        <authorList>
            <person name="Wiegand S."/>
            <person name="Jogler M."/>
            <person name="Boedeker C."/>
            <person name="Pinto D."/>
            <person name="Vollmers J."/>
            <person name="Rivas-Marin E."/>
            <person name="Kohn T."/>
            <person name="Peeters S.H."/>
            <person name="Heuer A."/>
            <person name="Rast P."/>
            <person name="Oberbeckmann S."/>
            <person name="Bunk B."/>
            <person name="Jeske O."/>
            <person name="Meyerdierks A."/>
            <person name="Storesund J.E."/>
            <person name="Kallscheuer N."/>
            <person name="Luecker S."/>
            <person name="Lage O.M."/>
            <person name="Pohl T."/>
            <person name="Merkel B.J."/>
            <person name="Hornburger P."/>
            <person name="Mueller R.-W."/>
            <person name="Bruemmer F."/>
            <person name="Labrenz M."/>
            <person name="Spormann A.M."/>
            <person name="Op Den Camp H."/>
            <person name="Overmann J."/>
            <person name="Amann R."/>
            <person name="Jetten M.S.M."/>
            <person name="Mascher T."/>
            <person name="Medema M.H."/>
            <person name="Devos D.P."/>
            <person name="Kaster A.-K."/>
            <person name="Ovreas L."/>
            <person name="Rohde M."/>
            <person name="Galperin M.Y."/>
            <person name="Jogler C."/>
        </authorList>
    </citation>
    <scope>NUCLEOTIDE SEQUENCE [LARGE SCALE GENOMIC DNA]</scope>
    <source>
        <strain evidence="6 7">Poly59</strain>
    </source>
</reference>
<evidence type="ECO:0000256" key="4">
    <source>
        <dbReference type="PROSITE-ProRule" id="PRU00409"/>
    </source>
</evidence>
<dbReference type="SUPFAM" id="SSF56059">
    <property type="entry name" value="Glutathione synthetase ATP-binding domain-like"/>
    <property type="match status" value="1"/>
</dbReference>
<evidence type="ECO:0000256" key="1">
    <source>
        <dbReference type="ARBA" id="ARBA00022723"/>
    </source>
</evidence>
<gene>
    <name evidence="6" type="primary">rimK_2</name>
    <name evidence="6" type="ORF">Poly59_27130</name>
</gene>
<dbReference type="PROSITE" id="PS50975">
    <property type="entry name" value="ATP_GRASP"/>
    <property type="match status" value="1"/>
</dbReference>
<feature type="domain" description="ATP-grasp" evidence="5">
    <location>
        <begin position="114"/>
        <end position="294"/>
    </location>
</feature>
<dbReference type="OrthoDB" id="9786585at2"/>
<keyword evidence="2 4" id="KW-0547">Nucleotide-binding</keyword>
<dbReference type="Pfam" id="PF08443">
    <property type="entry name" value="RimK"/>
    <property type="match status" value="1"/>
</dbReference>
<evidence type="ECO:0000313" key="7">
    <source>
        <dbReference type="Proteomes" id="UP000317977"/>
    </source>
</evidence>
<evidence type="ECO:0000256" key="3">
    <source>
        <dbReference type="ARBA" id="ARBA00022840"/>
    </source>
</evidence>
<keyword evidence="1" id="KW-0479">Metal-binding</keyword>
<dbReference type="NCBIfam" id="TIGR00768">
    <property type="entry name" value="rimK_fam"/>
    <property type="match status" value="1"/>
</dbReference>
<evidence type="ECO:0000259" key="5">
    <source>
        <dbReference type="PROSITE" id="PS50975"/>
    </source>
</evidence>
<dbReference type="PANTHER" id="PTHR21621">
    <property type="entry name" value="RIBOSOMAL PROTEIN S6 MODIFICATION PROTEIN"/>
    <property type="match status" value="1"/>
</dbReference>
<dbReference type="GO" id="GO:0005737">
    <property type="term" value="C:cytoplasm"/>
    <property type="evidence" value="ECO:0007669"/>
    <property type="project" value="TreeGrafter"/>
</dbReference>
<dbReference type="InterPro" id="IPR013815">
    <property type="entry name" value="ATP_grasp_subdomain_1"/>
</dbReference>
<sequence>MTGRMRLLTLGGGEGWHADQIRCAAVHHDCDVSQGTYPSLAASIDHDGRLVTRCDAGPLADFDSILMRTMPMGTLETITFRLAVLHSLNKSDAVTAMVNPPRPLEIAIDKFATLAVVSSLGYPVPATHVVQSRREALDAFDALGQDCVVKPIFGGEGRGVMRIRDRELAWTAFGALESIGAVAYVQAFVAPGGRDTRLLVIGDEVFGFRRTSDSDFRTNVAGGGQCQAIALKHEQVELAINVCRQIGLKFASVDLLDRDDESPCVVEVNGIPGWKGAQQVSEVNIADRIVGLLCREASAMSQAAM</sequence>
<keyword evidence="3 4" id="KW-0067">ATP-binding</keyword>
<dbReference type="InterPro" id="IPR004666">
    <property type="entry name" value="Rp_bS6_RimK/Lys_biosynth_LsyX"/>
</dbReference>
<dbReference type="GO" id="GO:0046872">
    <property type="term" value="F:metal ion binding"/>
    <property type="evidence" value="ECO:0007669"/>
    <property type="project" value="UniProtKB-KW"/>
</dbReference>